<evidence type="ECO:0000313" key="1">
    <source>
        <dbReference type="EMBL" id="KAF2707075.1"/>
    </source>
</evidence>
<dbReference type="EMBL" id="MU005774">
    <property type="protein sequence ID" value="KAF2707075.1"/>
    <property type="molecule type" value="Genomic_DNA"/>
</dbReference>
<proteinExistence type="predicted"/>
<protein>
    <recommendedName>
        <fullName evidence="3">BTB domain-containing protein</fullName>
    </recommendedName>
</protein>
<evidence type="ECO:0000313" key="2">
    <source>
        <dbReference type="Proteomes" id="UP000799428"/>
    </source>
</evidence>
<dbReference type="AlphaFoldDB" id="A0A6G1K3H5"/>
<accession>A0A6G1K3H5</accession>
<name>A0A6G1K3H5_9PLEO</name>
<reference evidence="1" key="1">
    <citation type="journal article" date="2020" name="Stud. Mycol.">
        <title>101 Dothideomycetes genomes: a test case for predicting lifestyles and emergence of pathogens.</title>
        <authorList>
            <person name="Haridas S."/>
            <person name="Albert R."/>
            <person name="Binder M."/>
            <person name="Bloem J."/>
            <person name="Labutti K."/>
            <person name="Salamov A."/>
            <person name="Andreopoulos B."/>
            <person name="Baker S."/>
            <person name="Barry K."/>
            <person name="Bills G."/>
            <person name="Bluhm B."/>
            <person name="Cannon C."/>
            <person name="Castanera R."/>
            <person name="Culley D."/>
            <person name="Daum C."/>
            <person name="Ezra D."/>
            <person name="Gonzalez J."/>
            <person name="Henrissat B."/>
            <person name="Kuo A."/>
            <person name="Liang C."/>
            <person name="Lipzen A."/>
            <person name="Lutzoni F."/>
            <person name="Magnuson J."/>
            <person name="Mondo S."/>
            <person name="Nolan M."/>
            <person name="Ohm R."/>
            <person name="Pangilinan J."/>
            <person name="Park H.-J."/>
            <person name="Ramirez L."/>
            <person name="Alfaro M."/>
            <person name="Sun H."/>
            <person name="Tritt A."/>
            <person name="Yoshinaga Y."/>
            <person name="Zwiers L.-H."/>
            <person name="Turgeon B."/>
            <person name="Goodwin S."/>
            <person name="Spatafora J."/>
            <person name="Crous P."/>
            <person name="Grigoriev I."/>
        </authorList>
    </citation>
    <scope>NUCLEOTIDE SEQUENCE</scope>
    <source>
        <strain evidence="1">CBS 279.74</strain>
    </source>
</reference>
<dbReference type="OrthoDB" id="3801064at2759"/>
<evidence type="ECO:0008006" key="3">
    <source>
        <dbReference type="Google" id="ProtNLM"/>
    </source>
</evidence>
<sequence>MVTEPSSRKVFKVFQELLVRFAPNFAVYLSSHGNEVGNTSINTFKVFTGWLRSQYIQNQDELEDNPDWRLLGDEPQCNEDGDSLMLDEPAGVIFIAAVNIWIFAKAYDIPDLLKDAIDRLCWCFDSEYCLQDEILLWTDAAAAAIKKVYDNFGPQSAIRRLLVAGFRNNHAELNLKDLQDLPIGFLADVLTAVQEVGKLFPCDFHDHMTVQEQQACLEESSGVVDH</sequence>
<gene>
    <name evidence="1" type="ORF">K504DRAFT_492627</name>
</gene>
<organism evidence="1 2">
    <name type="scientific">Pleomassaria siparia CBS 279.74</name>
    <dbReference type="NCBI Taxonomy" id="1314801"/>
    <lineage>
        <taxon>Eukaryota</taxon>
        <taxon>Fungi</taxon>
        <taxon>Dikarya</taxon>
        <taxon>Ascomycota</taxon>
        <taxon>Pezizomycotina</taxon>
        <taxon>Dothideomycetes</taxon>
        <taxon>Pleosporomycetidae</taxon>
        <taxon>Pleosporales</taxon>
        <taxon>Pleomassariaceae</taxon>
        <taxon>Pleomassaria</taxon>
    </lineage>
</organism>
<keyword evidence="2" id="KW-1185">Reference proteome</keyword>
<dbReference type="Proteomes" id="UP000799428">
    <property type="component" value="Unassembled WGS sequence"/>
</dbReference>